<feature type="compositionally biased region" description="Low complexity" evidence="7">
    <location>
        <begin position="1003"/>
        <end position="1020"/>
    </location>
</feature>
<gene>
    <name evidence="9" type="primary">GATA5</name>
    <name evidence="9" type="ORF">BG015_010259</name>
</gene>
<evidence type="ECO:0000256" key="2">
    <source>
        <dbReference type="ARBA" id="ARBA00022723"/>
    </source>
</evidence>
<feature type="compositionally biased region" description="Basic and acidic residues" evidence="7">
    <location>
        <begin position="265"/>
        <end position="274"/>
    </location>
</feature>
<evidence type="ECO:0000259" key="8">
    <source>
        <dbReference type="PROSITE" id="PS50114"/>
    </source>
</evidence>
<feature type="region of interest" description="Disordered" evidence="7">
    <location>
        <begin position="860"/>
        <end position="886"/>
    </location>
</feature>
<feature type="region of interest" description="Disordered" evidence="7">
    <location>
        <begin position="458"/>
        <end position="477"/>
    </location>
</feature>
<dbReference type="Gene3D" id="3.30.50.10">
    <property type="entry name" value="Erythroid Transcription Factor GATA-1, subunit A"/>
    <property type="match status" value="2"/>
</dbReference>
<dbReference type="GO" id="GO:0005634">
    <property type="term" value="C:nucleus"/>
    <property type="evidence" value="ECO:0007669"/>
    <property type="project" value="UniProtKB-SubCell"/>
</dbReference>
<feature type="compositionally biased region" description="Basic and acidic residues" evidence="7">
    <location>
        <begin position="705"/>
        <end position="719"/>
    </location>
</feature>
<dbReference type="PROSITE" id="PS00344">
    <property type="entry name" value="GATA_ZN_FINGER_1"/>
    <property type="match status" value="1"/>
</dbReference>
<feature type="region of interest" description="Disordered" evidence="7">
    <location>
        <begin position="906"/>
        <end position="1037"/>
    </location>
</feature>
<organism evidence="9 10">
    <name type="scientific">Linnemannia schmuckeri</name>
    <dbReference type="NCBI Taxonomy" id="64567"/>
    <lineage>
        <taxon>Eukaryota</taxon>
        <taxon>Fungi</taxon>
        <taxon>Fungi incertae sedis</taxon>
        <taxon>Mucoromycota</taxon>
        <taxon>Mortierellomycotina</taxon>
        <taxon>Mortierellomycetes</taxon>
        <taxon>Mortierellales</taxon>
        <taxon>Mortierellaceae</taxon>
        <taxon>Linnemannia</taxon>
    </lineage>
</organism>
<feature type="compositionally biased region" description="Basic residues" evidence="7">
    <location>
        <begin position="216"/>
        <end position="225"/>
    </location>
</feature>
<evidence type="ECO:0000256" key="7">
    <source>
        <dbReference type="SAM" id="MobiDB-lite"/>
    </source>
</evidence>
<feature type="region of interest" description="Disordered" evidence="7">
    <location>
        <begin position="1"/>
        <end position="44"/>
    </location>
</feature>
<feature type="compositionally biased region" description="Low complexity" evidence="7">
    <location>
        <begin position="724"/>
        <end position="741"/>
    </location>
</feature>
<feature type="domain" description="GATA-type" evidence="8">
    <location>
        <begin position="355"/>
        <end position="385"/>
    </location>
</feature>
<reference evidence="9" key="1">
    <citation type="journal article" date="2020" name="Fungal Divers.">
        <title>Resolving the Mortierellaceae phylogeny through synthesis of multi-gene phylogenetics and phylogenomics.</title>
        <authorList>
            <person name="Vandepol N."/>
            <person name="Liber J."/>
            <person name="Desiro A."/>
            <person name="Na H."/>
            <person name="Kennedy M."/>
            <person name="Barry K."/>
            <person name="Grigoriev I.V."/>
            <person name="Miller A.N."/>
            <person name="O'Donnell K."/>
            <person name="Stajich J.E."/>
            <person name="Bonito G."/>
        </authorList>
    </citation>
    <scope>NUCLEOTIDE SEQUENCE</scope>
    <source>
        <strain evidence="9">NRRL 6426</strain>
    </source>
</reference>
<dbReference type="Pfam" id="PF00320">
    <property type="entry name" value="GATA"/>
    <property type="match status" value="2"/>
</dbReference>
<keyword evidence="2" id="KW-0479">Metal-binding</keyword>
<evidence type="ECO:0000313" key="10">
    <source>
        <dbReference type="Proteomes" id="UP000748756"/>
    </source>
</evidence>
<dbReference type="CDD" id="cd00202">
    <property type="entry name" value="ZnF_GATA"/>
    <property type="match status" value="1"/>
</dbReference>
<sequence>MVLLDDDENTPSPHVSNQQPSVFSPAVGQAKIGGDTTASISSQPAQGLTLISNKEFSQSGQAEGEEPTYVLISPQSTGTPGGILSDETWTHYGHATTSTGSLVSYTPVQYQHQAQQQQQSSFSTLIQQPQPNTTQAPLPGIKEISGFYQSVPLPESSILDRSHYATGPQDAHHASTQYMGLYNTAHYAAASGVGLLPMPHPYPIPMGFHEIPLSKRRRERRHHQAPCRTSSRHDPPQQQQSRLKAEDPSGANESLEPASLTIRSESFKQERDTTASEGSQSHRRHEVQIRDPDPKACNNCQTTTTPSWRRCPKGRILLCNACGLYQKLHGKSRPHYLAKDGTIKVQRIVPEHAPCVQCRTRTSPTWKKGPKGEAICHACSTTMKLGRSQSKGKIPRIEYSSSADMVSIVSEGMYPGETSGGEYSEAMAMRGFHSHGLGTGAGGDLTSSASSYGDVESVQRWPRSSSTQNSSRATQQGGYFVDHSGRSGVNQYQGNRPLLYGFGQVGPAYGLAQYGEYDTSAYSLANLHAVYPSSPGGWQPEVAPYSSGAYPHASGPFTLESSPSQQGQSFHQQRETMGLLRMNSSSSALPVSTQSPPEDQQLLVPCNRPAQASYLTWGQAQQTRLPQPSLQSTVWSTGGNGGSGGPALGMSSDISISHDQQQQHRVFLINQRSGSANSRQDLLSQGLSHFATTTASSEAAALRLDRHKAQQHAHHESLMHHQARYLQQQQQHSQTHPYSSYPASIPARSHSPSQDQKNQDYEAALQSYVQAGGSDDASMPSHSVTMGSAVVDAAAEQATGPAGATSAIANSSLKKDSSSSTDQEGSIGDPHSNDDGDEMAKSESSLEAMAVETLANTFFDRQNSTTTAPSPVSESGPSLRSVTAATASTTTMSTVYTPAVVIEIKKQKKSNGPAIVNVEDKTSSSSSSLESHKVSQQQCKQQHGPTAPSTSAPGSGRNTSTSTSASASASTPAASAIPEETGSGEGGAGGHRPRRSERSRATPAGASAGAPSAAGVVVPKSVKKQEGLMSQHLNRHH</sequence>
<dbReference type="InterPro" id="IPR013088">
    <property type="entry name" value="Znf_NHR/GATA"/>
</dbReference>
<dbReference type="SMART" id="SM00401">
    <property type="entry name" value="ZnF_GATA"/>
    <property type="match status" value="2"/>
</dbReference>
<evidence type="ECO:0000313" key="9">
    <source>
        <dbReference type="EMBL" id="KAF9155327.1"/>
    </source>
</evidence>
<dbReference type="GO" id="GO:0000981">
    <property type="term" value="F:DNA-binding transcription factor activity, RNA polymerase II-specific"/>
    <property type="evidence" value="ECO:0007669"/>
    <property type="project" value="TreeGrafter"/>
</dbReference>
<dbReference type="GO" id="GO:0000122">
    <property type="term" value="P:negative regulation of transcription by RNA polymerase II"/>
    <property type="evidence" value="ECO:0007669"/>
    <property type="project" value="TreeGrafter"/>
</dbReference>
<feature type="region of interest" description="Disordered" evidence="7">
    <location>
        <begin position="216"/>
        <end position="305"/>
    </location>
</feature>
<dbReference type="GO" id="GO:0008270">
    <property type="term" value="F:zinc ion binding"/>
    <property type="evidence" value="ECO:0007669"/>
    <property type="project" value="UniProtKB-KW"/>
</dbReference>
<dbReference type="PANTHER" id="PTHR10071">
    <property type="entry name" value="TRANSCRIPTION FACTOR GATA FAMILY MEMBER"/>
    <property type="match status" value="1"/>
</dbReference>
<dbReference type="AlphaFoldDB" id="A0A9P5S8P1"/>
<feature type="compositionally biased region" description="Low complexity" evidence="7">
    <location>
        <begin position="959"/>
        <end position="981"/>
    </location>
</feature>
<feature type="compositionally biased region" description="Polar residues" evidence="7">
    <location>
        <begin position="10"/>
        <end position="22"/>
    </location>
</feature>
<dbReference type="Proteomes" id="UP000748756">
    <property type="component" value="Unassembled WGS sequence"/>
</dbReference>
<dbReference type="GO" id="GO:0045944">
    <property type="term" value="P:positive regulation of transcription by RNA polymerase II"/>
    <property type="evidence" value="ECO:0007669"/>
    <property type="project" value="TreeGrafter"/>
</dbReference>
<dbReference type="PANTHER" id="PTHR10071:SF281">
    <property type="entry name" value="BOX A-BINDING FACTOR-RELATED"/>
    <property type="match status" value="1"/>
</dbReference>
<feature type="domain" description="GATA-type" evidence="8">
    <location>
        <begin position="291"/>
        <end position="346"/>
    </location>
</feature>
<accession>A0A9P5S8P1</accession>
<feature type="compositionally biased region" description="Basic and acidic residues" evidence="7">
    <location>
        <begin position="831"/>
        <end position="841"/>
    </location>
</feature>
<dbReference type="OrthoDB" id="515401at2759"/>
<feature type="region of interest" description="Disordered" evidence="7">
    <location>
        <begin position="801"/>
        <end position="844"/>
    </location>
</feature>
<dbReference type="EMBL" id="JAAAUQ010000072">
    <property type="protein sequence ID" value="KAF9155327.1"/>
    <property type="molecule type" value="Genomic_DNA"/>
</dbReference>
<dbReference type="InterPro" id="IPR000679">
    <property type="entry name" value="Znf_GATA"/>
</dbReference>
<evidence type="ECO:0000256" key="6">
    <source>
        <dbReference type="PROSITE-ProRule" id="PRU00094"/>
    </source>
</evidence>
<dbReference type="InterPro" id="IPR039355">
    <property type="entry name" value="Transcription_factor_GATA"/>
</dbReference>
<dbReference type="GO" id="GO:0000978">
    <property type="term" value="F:RNA polymerase II cis-regulatory region sequence-specific DNA binding"/>
    <property type="evidence" value="ECO:0007669"/>
    <property type="project" value="TreeGrafter"/>
</dbReference>
<comment type="subcellular location">
    <subcellularLocation>
        <location evidence="1">Nucleus</location>
    </subcellularLocation>
</comment>
<keyword evidence="3 6" id="KW-0863">Zinc-finger</keyword>
<name>A0A9P5S8P1_9FUNG</name>
<dbReference type="SUPFAM" id="SSF57716">
    <property type="entry name" value="Glucocorticoid receptor-like (DNA-binding domain)"/>
    <property type="match status" value="2"/>
</dbReference>
<keyword evidence="4" id="KW-0862">Zinc</keyword>
<proteinExistence type="predicted"/>
<keyword evidence="10" id="KW-1185">Reference proteome</keyword>
<feature type="compositionally biased region" description="Polar residues" evidence="7">
    <location>
        <begin position="462"/>
        <end position="477"/>
    </location>
</feature>
<protein>
    <submittedName>
        <fullName evidence="9">Transcription factor GATA-5</fullName>
    </submittedName>
</protein>
<feature type="region of interest" description="Disordered" evidence="7">
    <location>
        <begin position="705"/>
        <end position="759"/>
    </location>
</feature>
<evidence type="ECO:0000256" key="3">
    <source>
        <dbReference type="ARBA" id="ARBA00022771"/>
    </source>
</evidence>
<evidence type="ECO:0000256" key="1">
    <source>
        <dbReference type="ARBA" id="ARBA00004123"/>
    </source>
</evidence>
<dbReference type="PROSITE" id="PS50114">
    <property type="entry name" value="GATA_ZN_FINGER_2"/>
    <property type="match status" value="2"/>
</dbReference>
<evidence type="ECO:0000256" key="5">
    <source>
        <dbReference type="ARBA" id="ARBA00023242"/>
    </source>
</evidence>
<evidence type="ECO:0000256" key="4">
    <source>
        <dbReference type="ARBA" id="ARBA00022833"/>
    </source>
</evidence>
<keyword evidence="5" id="KW-0539">Nucleus</keyword>
<comment type="caution">
    <text evidence="9">The sequence shown here is derived from an EMBL/GenBank/DDBJ whole genome shotgun (WGS) entry which is preliminary data.</text>
</comment>
<feature type="compositionally biased region" description="Polar residues" evidence="7">
    <location>
        <begin position="934"/>
        <end position="958"/>
    </location>
</feature>
<feature type="compositionally biased region" description="Polar residues" evidence="7">
    <location>
        <begin position="860"/>
        <end position="880"/>
    </location>
</feature>